<accession>A0A5M3YX70</accession>
<dbReference type="Proteomes" id="UP000452235">
    <property type="component" value="Unassembled WGS sequence"/>
</dbReference>
<sequence>MEHLFKGFLRVQRGFDTVPALLETFSAFENNPAALSSEDRIRLLDLPPRSVQDDNIAAVSSLTKAELIQKAIESPEELAREEDYLIQERFWTSMTDDEFNVYYEALAALSEISEDYCNEMEERLRRFQRLLYEEREDEAFESVMKKLSEDGEAATQAYKQSEMEILDTVFEQGKPWLRQLWEEDQDKRPWGFAIFENPHFTSDNRRDLYIAEQREAIERSRIAIKAVGLIGEMWQLDNPAWPSELVTGDESFPVIVDGLRRKFKELRAQPPGWQRLYPRNEIDPIYGGPSEEELRQGHALSDGILRNVFLYLDREAAESVLFSRGRVDEMWIWAVDPDYEPSENTTSGYQGYLRVRLQQLVDNFYTARRWHADALSMEDLWRAAQKDPLNGSFISMNDEEIFSNDPGLYTLPKNRDFPVPPSGQRS</sequence>
<evidence type="ECO:0000313" key="1">
    <source>
        <dbReference type="EMBL" id="GFF16762.1"/>
    </source>
</evidence>
<evidence type="ECO:0000313" key="2">
    <source>
        <dbReference type="Proteomes" id="UP000452235"/>
    </source>
</evidence>
<name>A0A5M3YX70_ASPTE</name>
<reference evidence="1 2" key="1">
    <citation type="submission" date="2020-01" db="EMBL/GenBank/DDBJ databases">
        <title>Aspergillus terreus IFO 6365 whole genome shotgun sequence.</title>
        <authorList>
            <person name="Kanamasa S."/>
            <person name="Takahashi H."/>
        </authorList>
    </citation>
    <scope>NUCLEOTIDE SEQUENCE [LARGE SCALE GENOMIC DNA]</scope>
    <source>
        <strain evidence="1 2">IFO 6365</strain>
    </source>
</reference>
<dbReference type="OrthoDB" id="4777915at2759"/>
<proteinExistence type="predicted"/>
<dbReference type="EMBL" id="BLJY01000006">
    <property type="protein sequence ID" value="GFF16762.1"/>
    <property type="molecule type" value="Genomic_DNA"/>
</dbReference>
<dbReference type="AlphaFoldDB" id="A0A5M3YX70"/>
<dbReference type="VEuPathDB" id="FungiDB:ATEG_02889"/>
<protein>
    <submittedName>
        <fullName evidence="1">Uncharacterized protein</fullName>
    </submittedName>
</protein>
<keyword evidence="2" id="KW-1185">Reference proteome</keyword>
<organism evidence="1 2">
    <name type="scientific">Aspergillus terreus</name>
    <dbReference type="NCBI Taxonomy" id="33178"/>
    <lineage>
        <taxon>Eukaryota</taxon>
        <taxon>Fungi</taxon>
        <taxon>Dikarya</taxon>
        <taxon>Ascomycota</taxon>
        <taxon>Pezizomycotina</taxon>
        <taxon>Eurotiomycetes</taxon>
        <taxon>Eurotiomycetidae</taxon>
        <taxon>Eurotiales</taxon>
        <taxon>Aspergillaceae</taxon>
        <taxon>Aspergillus</taxon>
        <taxon>Aspergillus subgen. Circumdati</taxon>
    </lineage>
</organism>
<comment type="caution">
    <text evidence="1">The sequence shown here is derived from an EMBL/GenBank/DDBJ whole genome shotgun (WGS) entry which is preliminary data.</text>
</comment>
<gene>
    <name evidence="1" type="ORF">ATEIFO6365_0006009900</name>
</gene>